<gene>
    <name evidence="1" type="ORF">G8O30_13345</name>
</gene>
<protein>
    <submittedName>
        <fullName evidence="1">GrpB family protein</fullName>
    </submittedName>
</protein>
<name>A0A7S8CDA7_9BACI</name>
<dbReference type="KEGG" id="mcui:G8O30_13345"/>
<dbReference type="EMBL" id="CP049742">
    <property type="protein sequence ID" value="QPC47874.1"/>
    <property type="molecule type" value="Genomic_DNA"/>
</dbReference>
<reference evidence="1 2" key="1">
    <citation type="submission" date="2019-07" db="EMBL/GenBank/DDBJ databases">
        <title>Genome sequence of 2 isolates from Red Sea Mangroves.</title>
        <authorList>
            <person name="Sefrji F."/>
            <person name="Michoud G."/>
            <person name="Merlino G."/>
            <person name="Daffonchio D."/>
        </authorList>
    </citation>
    <scope>NUCLEOTIDE SEQUENCE [LARGE SCALE GENOMIC DNA]</scope>
    <source>
        <strain evidence="1 2">R1DC41</strain>
    </source>
</reference>
<sequence>MRKVEVTPYNDKWASMFKVEWERLQQIFGSVALNIHHIGSTAVLGLSAKPVIDILIEVKNITIADSFNKDMEELGYEVKGENGIEGRRYFQKGGSNRTHHVHVFQHGSPDVERHVAFRDFLRVHPDEAARYGQLKETLASRFPYDMAAYIDGKNDLVLEIEKKALEWYRMV</sequence>
<evidence type="ECO:0000313" key="1">
    <source>
        <dbReference type="EMBL" id="QPC47874.1"/>
    </source>
</evidence>
<dbReference type="RefSeq" id="WP_239672553.1">
    <property type="nucleotide sequence ID" value="NZ_CP049742.1"/>
</dbReference>
<evidence type="ECO:0000313" key="2">
    <source>
        <dbReference type="Proteomes" id="UP000593626"/>
    </source>
</evidence>
<dbReference type="InterPro" id="IPR043519">
    <property type="entry name" value="NT_sf"/>
</dbReference>
<organism evidence="1 2">
    <name type="scientific">Mangrovibacillus cuniculi</name>
    <dbReference type="NCBI Taxonomy" id="2593652"/>
    <lineage>
        <taxon>Bacteria</taxon>
        <taxon>Bacillati</taxon>
        <taxon>Bacillota</taxon>
        <taxon>Bacilli</taxon>
        <taxon>Bacillales</taxon>
        <taxon>Bacillaceae</taxon>
        <taxon>Mangrovibacillus</taxon>
    </lineage>
</organism>
<keyword evidence="2" id="KW-1185">Reference proteome</keyword>
<dbReference type="Pfam" id="PF04229">
    <property type="entry name" value="GrpB"/>
    <property type="match status" value="1"/>
</dbReference>
<proteinExistence type="predicted"/>
<dbReference type="PANTHER" id="PTHR34822">
    <property type="entry name" value="GRPB DOMAIN PROTEIN (AFU_ORTHOLOGUE AFUA_1G01530)"/>
    <property type="match status" value="1"/>
</dbReference>
<dbReference type="Gene3D" id="3.30.460.10">
    <property type="entry name" value="Beta Polymerase, domain 2"/>
    <property type="match status" value="1"/>
</dbReference>
<accession>A0A7S8CDA7</accession>
<dbReference type="Proteomes" id="UP000593626">
    <property type="component" value="Chromosome"/>
</dbReference>
<dbReference type="AlphaFoldDB" id="A0A7S8CDA7"/>
<dbReference type="SUPFAM" id="SSF81301">
    <property type="entry name" value="Nucleotidyltransferase"/>
    <property type="match status" value="1"/>
</dbReference>
<dbReference type="PANTHER" id="PTHR34822:SF1">
    <property type="entry name" value="GRPB FAMILY PROTEIN"/>
    <property type="match status" value="1"/>
</dbReference>
<dbReference type="InterPro" id="IPR007344">
    <property type="entry name" value="GrpB/CoaE"/>
</dbReference>